<dbReference type="AlphaFoldDB" id="A0A0S4QL47"/>
<gene>
    <name evidence="4" type="ORF">Ga0074812_104335</name>
</gene>
<dbReference type="Gene3D" id="3.40.50.12780">
    <property type="entry name" value="N-terminal domain of ligase-like"/>
    <property type="match status" value="1"/>
</dbReference>
<evidence type="ECO:0000256" key="1">
    <source>
        <dbReference type="ARBA" id="ARBA00006432"/>
    </source>
</evidence>
<feature type="compositionally biased region" description="Polar residues" evidence="2">
    <location>
        <begin position="560"/>
        <end position="570"/>
    </location>
</feature>
<dbReference type="InterPro" id="IPR045851">
    <property type="entry name" value="AMP-bd_C_sf"/>
</dbReference>
<dbReference type="GO" id="GO:0005886">
    <property type="term" value="C:plasma membrane"/>
    <property type="evidence" value="ECO:0007669"/>
    <property type="project" value="TreeGrafter"/>
</dbReference>
<dbReference type="InterPro" id="IPR042099">
    <property type="entry name" value="ANL_N_sf"/>
</dbReference>
<dbReference type="PANTHER" id="PTHR22754">
    <property type="entry name" value="DISCO-INTERACTING PROTEIN 2 DIP2 -RELATED"/>
    <property type="match status" value="1"/>
</dbReference>
<name>A0A0S4QL47_9ACTN</name>
<evidence type="ECO:0000259" key="3">
    <source>
        <dbReference type="Pfam" id="PF00501"/>
    </source>
</evidence>
<evidence type="ECO:0000313" key="5">
    <source>
        <dbReference type="Proteomes" id="UP000198802"/>
    </source>
</evidence>
<dbReference type="EMBL" id="FAOZ01000004">
    <property type="protein sequence ID" value="CUU55254.1"/>
    <property type="molecule type" value="Genomic_DNA"/>
</dbReference>
<comment type="similarity">
    <text evidence="1">Belongs to the ATP-dependent AMP-binding enzyme family.</text>
</comment>
<dbReference type="GO" id="GO:0006633">
    <property type="term" value="P:fatty acid biosynthetic process"/>
    <property type="evidence" value="ECO:0007669"/>
    <property type="project" value="TreeGrafter"/>
</dbReference>
<dbReference type="SUPFAM" id="SSF56801">
    <property type="entry name" value="Acetyl-CoA synthetase-like"/>
    <property type="match status" value="1"/>
</dbReference>
<dbReference type="InterPro" id="IPR000873">
    <property type="entry name" value="AMP-dep_synth/lig_dom"/>
</dbReference>
<reference evidence="5" key="1">
    <citation type="submission" date="2015-11" db="EMBL/GenBank/DDBJ databases">
        <authorList>
            <person name="Varghese N."/>
        </authorList>
    </citation>
    <scope>NUCLEOTIDE SEQUENCE [LARGE SCALE GENOMIC DNA]</scope>
    <source>
        <strain evidence="5">DSM 45899</strain>
    </source>
</reference>
<protein>
    <submittedName>
        <fullName evidence="4">Fatty-acyl-CoA synthase</fullName>
    </submittedName>
</protein>
<organism evidence="4 5">
    <name type="scientific">Parafrankia irregularis</name>
    <dbReference type="NCBI Taxonomy" id="795642"/>
    <lineage>
        <taxon>Bacteria</taxon>
        <taxon>Bacillati</taxon>
        <taxon>Actinomycetota</taxon>
        <taxon>Actinomycetes</taxon>
        <taxon>Frankiales</taxon>
        <taxon>Frankiaceae</taxon>
        <taxon>Parafrankia</taxon>
    </lineage>
</organism>
<sequence>MVYLLERMESAARKNGAVTFLSPSGDDEVVSWGDLYADAVNLAAVLQTAGIGPGRSVVMLALASRPAVTAAMATWLAGGALTMAPTPTRTMDEAAFVAETVRRINRLGGSPLVLVGPRFDQILPGLATGGWDVRMLDDVHAEVRGSDGLPAYVPPSLTDDDPAILQLTSGTTASAKTVRVSHGNLAANVEAIKVRDEHDRFHGRILSWLPLSHDMGLIGTLIIPMTCGGCDLLLSSPLDYLARPASWMAQISEYRATSTVGPNSAYALAAKLLATGPALDLSQLRGILTGGESVDLDAMTAFTAAAQRHGFNPALVVSAYGMAETVVATTMTPLGRGLASDSVDADLLQTEGRAVPVGPGHTGRIRQLARLGAPVDGLRLRISDTETGAVLTERLVGEIQVHGTSLTAGYHNDPEATAASRTADGWLRTGDLGYLADGELVVTGRVKDVIILAGRNIYPEEVERAAAGAEGVRPGNVAAFPYVRPNALGSEGLAVALETRWPSERHAQLRSDVAAQIRAAVGVSPNEVLILPPGSLPKTPSGKLQRAEARRLLGVGGSPAETTSSKNTVPGTEAAMA</sequence>
<dbReference type="Gene3D" id="3.30.300.30">
    <property type="match status" value="1"/>
</dbReference>
<evidence type="ECO:0000313" key="4">
    <source>
        <dbReference type="EMBL" id="CUU55254.1"/>
    </source>
</evidence>
<dbReference type="Pfam" id="PF00501">
    <property type="entry name" value="AMP-binding"/>
    <property type="match status" value="1"/>
</dbReference>
<dbReference type="GO" id="GO:0070566">
    <property type="term" value="F:adenylyltransferase activity"/>
    <property type="evidence" value="ECO:0007669"/>
    <property type="project" value="TreeGrafter"/>
</dbReference>
<feature type="region of interest" description="Disordered" evidence="2">
    <location>
        <begin position="553"/>
        <end position="577"/>
    </location>
</feature>
<dbReference type="Proteomes" id="UP000198802">
    <property type="component" value="Unassembled WGS sequence"/>
</dbReference>
<proteinExistence type="inferred from homology"/>
<evidence type="ECO:0000256" key="2">
    <source>
        <dbReference type="SAM" id="MobiDB-lite"/>
    </source>
</evidence>
<dbReference type="RefSeq" id="WP_091273485.1">
    <property type="nucleotide sequence ID" value="NZ_FAOZ01000004.1"/>
</dbReference>
<accession>A0A0S4QL47</accession>
<keyword evidence="5" id="KW-1185">Reference proteome</keyword>
<feature type="domain" description="AMP-dependent synthetase/ligase" evidence="3">
    <location>
        <begin position="11"/>
        <end position="411"/>
    </location>
</feature>
<dbReference type="NCBIfam" id="NF005850">
    <property type="entry name" value="PRK07768.1"/>
    <property type="match status" value="1"/>
</dbReference>
<dbReference type="PANTHER" id="PTHR22754:SF32">
    <property type="entry name" value="DISCO-INTERACTING PROTEIN 2"/>
    <property type="match status" value="1"/>
</dbReference>